<gene>
    <name evidence="8" type="ORF">NDI38_22975</name>
</gene>
<evidence type="ECO:0000256" key="3">
    <source>
        <dbReference type="ARBA" id="ARBA00022723"/>
    </source>
</evidence>
<evidence type="ECO:0000313" key="9">
    <source>
        <dbReference type="Proteomes" id="UP001476950"/>
    </source>
</evidence>
<dbReference type="PRINTS" id="PR00463">
    <property type="entry name" value="EP450I"/>
</dbReference>
<reference evidence="8 9" key="1">
    <citation type="submission" date="2022-04" db="EMBL/GenBank/DDBJ databases">
        <title>Positive selection, recombination, and allopatry shape intraspecific diversity of widespread and dominant cyanobacteria.</title>
        <authorList>
            <person name="Wei J."/>
            <person name="Shu W."/>
            <person name="Hu C."/>
        </authorList>
    </citation>
    <scope>NUCLEOTIDE SEQUENCE [LARGE SCALE GENOMIC DNA]</scope>
    <source>
        <strain evidence="8 9">AS-A4</strain>
    </source>
</reference>
<sequence length="457" mass="52175">MSKGLHQLSRPKGSLFFGNTFDFAKDPLSFLTACAADYGEIVPLRFLFSSACLLTQAEHIEQVLKQPELFTKRTPAWQAVRSLVGEGLLTSEGAFWARQRRLMQPMFHQQRIAAYGETMVLYAERMVQTWQEGEVRDVHQDMMQLTLNIVTKTLFNVDMTGVAAQTIAQTLEVAMEWFFSRRKQAFLPLTGLPTPINRRYKQALQTMDQAIAALIQERRQSGNDPGDLLSLLLQAQDEDGNRMSDRQLRDELTTLMLAGHETTANALSWTWMLLAQHPAVESKLVSELQVVLGDRTPTLADLPQLRYTEQIIKEALRLYPPLFSLARAPIQDCELAGYHIPARYILIFSPWVMHRSARYFTNPLQFQPERWEHDLEKQLPKGVYFPFGEGPRVCIGRSFALMEAVLLLATFAQKYQFRLLPDQRLTPLPSMTLRPQAGILIQVTKRTKVKPRAVEGQ</sequence>
<evidence type="ECO:0000256" key="1">
    <source>
        <dbReference type="ARBA" id="ARBA00010617"/>
    </source>
</evidence>
<protein>
    <submittedName>
        <fullName evidence="8">Cytochrome P450</fullName>
    </submittedName>
</protein>
<dbReference type="InterPro" id="IPR001128">
    <property type="entry name" value="Cyt_P450"/>
</dbReference>
<dbReference type="PANTHER" id="PTHR24291">
    <property type="entry name" value="CYTOCHROME P450 FAMILY 4"/>
    <property type="match status" value="1"/>
</dbReference>
<keyword evidence="9" id="KW-1185">Reference proteome</keyword>
<dbReference type="InterPro" id="IPR002401">
    <property type="entry name" value="Cyt_P450_E_grp-I"/>
</dbReference>
<organism evidence="8 9">
    <name type="scientific">Stenomitos frigidus AS-A4</name>
    <dbReference type="NCBI Taxonomy" id="2933935"/>
    <lineage>
        <taxon>Bacteria</taxon>
        <taxon>Bacillati</taxon>
        <taxon>Cyanobacteriota</taxon>
        <taxon>Cyanophyceae</taxon>
        <taxon>Leptolyngbyales</taxon>
        <taxon>Leptolyngbyaceae</taxon>
        <taxon>Stenomitos</taxon>
    </lineage>
</organism>
<evidence type="ECO:0000313" key="8">
    <source>
        <dbReference type="EMBL" id="MEP1061299.1"/>
    </source>
</evidence>
<keyword evidence="6 7" id="KW-0503">Monooxygenase</keyword>
<dbReference type="InterPro" id="IPR017972">
    <property type="entry name" value="Cyt_P450_CS"/>
</dbReference>
<keyword evidence="4 7" id="KW-0560">Oxidoreductase</keyword>
<proteinExistence type="inferred from homology"/>
<dbReference type="SUPFAM" id="SSF48264">
    <property type="entry name" value="Cytochrome P450"/>
    <property type="match status" value="1"/>
</dbReference>
<evidence type="ECO:0000256" key="2">
    <source>
        <dbReference type="ARBA" id="ARBA00022617"/>
    </source>
</evidence>
<dbReference type="Gene3D" id="1.10.630.10">
    <property type="entry name" value="Cytochrome P450"/>
    <property type="match status" value="1"/>
</dbReference>
<dbReference type="EMBL" id="JAMPLM010000031">
    <property type="protein sequence ID" value="MEP1061299.1"/>
    <property type="molecule type" value="Genomic_DNA"/>
</dbReference>
<dbReference type="InterPro" id="IPR036396">
    <property type="entry name" value="Cyt_P450_sf"/>
</dbReference>
<dbReference type="Proteomes" id="UP001476950">
    <property type="component" value="Unassembled WGS sequence"/>
</dbReference>
<dbReference type="PROSITE" id="PS00086">
    <property type="entry name" value="CYTOCHROME_P450"/>
    <property type="match status" value="1"/>
</dbReference>
<name>A0ABV0KPZ5_9CYAN</name>
<evidence type="ECO:0000256" key="6">
    <source>
        <dbReference type="ARBA" id="ARBA00023033"/>
    </source>
</evidence>
<comment type="similarity">
    <text evidence="1 7">Belongs to the cytochrome P450 family.</text>
</comment>
<dbReference type="CDD" id="cd20620">
    <property type="entry name" value="CYP132-like"/>
    <property type="match status" value="1"/>
</dbReference>
<keyword evidence="3 7" id="KW-0479">Metal-binding</keyword>
<dbReference type="RefSeq" id="WP_190449398.1">
    <property type="nucleotide sequence ID" value="NZ_JAMPLM010000031.1"/>
</dbReference>
<dbReference type="InterPro" id="IPR050196">
    <property type="entry name" value="Cytochrome_P450_Monoox"/>
</dbReference>
<accession>A0ABV0KPZ5</accession>
<evidence type="ECO:0000256" key="7">
    <source>
        <dbReference type="RuleBase" id="RU000461"/>
    </source>
</evidence>
<dbReference type="Pfam" id="PF00067">
    <property type="entry name" value="p450"/>
    <property type="match status" value="1"/>
</dbReference>
<keyword evidence="2 7" id="KW-0349">Heme</keyword>
<dbReference type="PANTHER" id="PTHR24291:SF50">
    <property type="entry name" value="BIFUNCTIONAL ALBAFLAVENONE MONOOXYGENASE_TERPENE SYNTHASE"/>
    <property type="match status" value="1"/>
</dbReference>
<keyword evidence="5 7" id="KW-0408">Iron</keyword>
<dbReference type="PRINTS" id="PR00385">
    <property type="entry name" value="P450"/>
</dbReference>
<comment type="caution">
    <text evidence="8">The sequence shown here is derived from an EMBL/GenBank/DDBJ whole genome shotgun (WGS) entry which is preliminary data.</text>
</comment>
<evidence type="ECO:0000256" key="5">
    <source>
        <dbReference type="ARBA" id="ARBA00023004"/>
    </source>
</evidence>
<evidence type="ECO:0000256" key="4">
    <source>
        <dbReference type="ARBA" id="ARBA00023002"/>
    </source>
</evidence>